<sequence>MVKQLEKELKEINSIHFMGIIILSIVAFLVPAGGIVCSFLILKNYRKANYPYWIKCVAVIAMIFQLLTIVIIILSIPTSTEQFDNIKIILETP</sequence>
<name>A0A1V8YGK7_9ENTE</name>
<keyword evidence="1" id="KW-1133">Transmembrane helix</keyword>
<dbReference type="EMBL" id="MJEA01000021">
    <property type="protein sequence ID" value="OQO68043.1"/>
    <property type="molecule type" value="Genomic_DNA"/>
</dbReference>
<feature type="transmembrane region" description="Helical" evidence="1">
    <location>
        <begin position="15"/>
        <end position="40"/>
    </location>
</feature>
<evidence type="ECO:0000256" key="1">
    <source>
        <dbReference type="SAM" id="Phobius"/>
    </source>
</evidence>
<keyword evidence="1" id="KW-0472">Membrane</keyword>
<evidence type="ECO:0000313" key="3">
    <source>
        <dbReference type="Proteomes" id="UP000192477"/>
    </source>
</evidence>
<proteinExistence type="predicted"/>
<protein>
    <recommendedName>
        <fullName evidence="4">DUF4190 domain-containing protein</fullName>
    </recommendedName>
</protein>
<comment type="caution">
    <text evidence="2">The sequence shown here is derived from an EMBL/GenBank/DDBJ whole genome shotgun (WGS) entry which is preliminary data.</text>
</comment>
<reference evidence="2 3" key="1">
    <citation type="journal article" date="2017" name="BMC Microbiol.">
        <title>Comparative genomics of Enterococcus spp. isolated from bovine feces.</title>
        <authorList>
            <person name="Beukers A.G."/>
            <person name="Zaheer R."/>
            <person name="Goji N."/>
            <person name="Amoako K.K."/>
            <person name="Chaves A.V."/>
            <person name="Ward M.P."/>
            <person name="McAllister T.A."/>
        </authorList>
    </citation>
    <scope>NUCLEOTIDE SEQUENCE [LARGE SCALE GENOMIC DNA]</scope>
    <source>
        <strain evidence="2 3">F1129D 143</strain>
    </source>
</reference>
<accession>A0A1V8YGK7</accession>
<organism evidence="2 3">
    <name type="scientific">Enterococcus villorum</name>
    <dbReference type="NCBI Taxonomy" id="112904"/>
    <lineage>
        <taxon>Bacteria</taxon>
        <taxon>Bacillati</taxon>
        <taxon>Bacillota</taxon>
        <taxon>Bacilli</taxon>
        <taxon>Lactobacillales</taxon>
        <taxon>Enterococcaceae</taxon>
        <taxon>Enterococcus</taxon>
    </lineage>
</organism>
<gene>
    <name evidence="2" type="ORF">BH747_12900</name>
</gene>
<evidence type="ECO:0008006" key="4">
    <source>
        <dbReference type="Google" id="ProtNLM"/>
    </source>
</evidence>
<evidence type="ECO:0000313" key="2">
    <source>
        <dbReference type="EMBL" id="OQO68043.1"/>
    </source>
</evidence>
<keyword evidence="1" id="KW-0812">Transmembrane</keyword>
<dbReference type="AlphaFoldDB" id="A0A1V8YGK7"/>
<dbReference type="RefSeq" id="WP_241547112.1">
    <property type="nucleotide sequence ID" value="NZ_MJEB01000080.1"/>
</dbReference>
<dbReference type="Proteomes" id="UP000192477">
    <property type="component" value="Unassembled WGS sequence"/>
</dbReference>
<feature type="transmembrane region" description="Helical" evidence="1">
    <location>
        <begin position="52"/>
        <end position="76"/>
    </location>
</feature>